<dbReference type="Pfam" id="PF00520">
    <property type="entry name" value="Ion_trans"/>
    <property type="match status" value="1"/>
</dbReference>
<feature type="domain" description="Ion transport" evidence="9">
    <location>
        <begin position="1068"/>
        <end position="1303"/>
    </location>
</feature>
<dbReference type="GO" id="GO:0005634">
    <property type="term" value="C:nucleus"/>
    <property type="evidence" value="ECO:0007669"/>
    <property type="project" value="InterPro"/>
</dbReference>
<feature type="region of interest" description="Disordered" evidence="7">
    <location>
        <begin position="965"/>
        <end position="996"/>
    </location>
</feature>
<protein>
    <submittedName>
        <fullName evidence="11">Uncharacterized protein</fullName>
    </submittedName>
</protein>
<feature type="compositionally biased region" description="Polar residues" evidence="7">
    <location>
        <begin position="1"/>
        <end position="11"/>
    </location>
</feature>
<dbReference type="InterPro" id="IPR010347">
    <property type="entry name" value="Tdp1"/>
</dbReference>
<sequence>MVSRASSTPEHVTNEAFVHRISDSDESGEEDPLSALWISNKSSGKRPVENETDADSFKKRKVSENPTELHVTECGENLHDSSLFRKASPINIFLTKVVDLPATHVENHSAKFSDIISARIGKLKKSMQMAMLVSVPWVLEVYRQGTNVDHDITIVGQAHQVAHSKRLPNVTVVEIRPKEVFGSHHTKMMLLEYENCLRVVVHTANLVPEDWYNRTQGLWISPLFPRIPVNESLDKKSKDSKTHFKRDLMRYISAYDVLEVKIWNDTIIEYDFTAANSIGPKYGLEYVSHILKLHGGSYGTWPLCSQISSIGSLGTHEKSSWFFSEFCEALKGNDRKLEKPIVAAWGIKRRNHKFYIRSYEAGILLLPGFVNVRDVCGFALLLIKRRENDECGKFIAPWKLDRAEFLPCACGRQLCDHPVFAVIPEGPAFNDSKQDSPAAGLASNSSSFLKVPSSRSRDEERWSSLRNTVQYPTNAYGLSHFLLVDNGSVGRYGCEVAFRRKLEKYLTKMHIEKSHMCSVPMVCVIVEGGPNTIRTVLDYVTNTPPVPVVICDGSGRAADILAYAYRWSLEDAMMDALIYNRLDFVKLLLENGVSMKEFLTVDRLEVLYNCTEGPSNTLKYIVADVRPGVSEDRWITLVEVGLVLNKLMGGAFRSSYCRRKFRHIYMGAGKRAKGAPPFYASSLVRNASAFWFPHSLKRHGVHVIDPAMLNQAVFDHPFNDLMIWAVLTKRNDMAVLMWQHGEEAVAKALMAVKLFKAMAYEAKDDDLEVEVYEDLKKYAKEFEARAVQLMDFCYRQERELTQQLLTVELSAFGRMTCLSLAYVANHSEFLAHPCPQMLLADLWLGGLRSRKSTNLKVSLEVILGLILPPLIMNVLEFKTCAELKLQPQTEEECEDKFSARSVISTSSSASICSKASTVSDPSLSSRIFRRRHHSSTKDTELELTNQHKSLCEQGSMEGAFSVKSEEEATHNDSPVRIMPDLESPKKKKHWRSGGSGSEVTHMLLKNADQDNAGNTKAAVNGSNCDARFPSGILGHHVAVFGNEVETNIQLPLSQKAYEFYAAPVTKFWAHAIFYVLFLWAYTFMVLVKMPPSFSCLETLVTMYIIAFGSEKIRELFTQEPHKFSHKFALWTSNLWTICDAVAVTFYLTGSLLRCFGFSEYGRVVYCVDIMYWYIRILDFLSVNKYLGPYVTMIGKMVLNMSYFVILLFVMIMSFGVARQSLLFPGKPWSWDLLRDVFFQPYFMLYGEVFAADINPDCGEGTAMKCVPGMWITPILMSGYLLMTNVLLINLLIAVFNNIFDGTNSISRQIWMYQRYSVIMEYEQKPFLPPPFIFLAYFWFFGRFCIRRWTGKEKTFGRGLKLFLDQVSLERVNDFEEESLDTYCEDMKRKEQESVPERIKAMCEKTENISLKVNEIMQRVDVELAGLDMRLARMELVLDSCSDRQVPLSAVPRRASQERHMSPDNDELLSEISRPRLASVSSRHSLKGLRLRDSEGGILDVNVETAPEIGQALPQHHSDPRLRVHSMSRRRAGSITVSRPVRRQSSGSSDGFPRPPSLGSCGSPLINAHDADRCGRKKSLKAGDAERDKTLYEPVNFYVEGDLQKDEQQQTAFSSGFRESSNSSAPTFQGDPDFPGIDPFSFAFKSVGSNLPDTNYFSKPAIQIIPPTPPVFFSGPNEVLDDAEIAFPFMRTSFRPPMMGRMRRLSESASLDETETKALREAEQTHYFLMENVLKDRLLGVSEMFDEREEDVTENVSVNSSKQISTDDGFNGSTTFDGLNLKKESNKDLWDALLKMDSTKITVLKKPSTHKGRSMMNLTKIAETVYDQNTVNLSTLSLPVLQGNGTSESRLS</sequence>
<organism evidence="11">
    <name type="scientific">Notodromas monacha</name>
    <dbReference type="NCBI Taxonomy" id="399045"/>
    <lineage>
        <taxon>Eukaryota</taxon>
        <taxon>Metazoa</taxon>
        <taxon>Ecdysozoa</taxon>
        <taxon>Arthropoda</taxon>
        <taxon>Crustacea</taxon>
        <taxon>Oligostraca</taxon>
        <taxon>Ostracoda</taxon>
        <taxon>Podocopa</taxon>
        <taxon>Podocopida</taxon>
        <taxon>Cypridocopina</taxon>
        <taxon>Cypridoidea</taxon>
        <taxon>Cyprididae</taxon>
        <taxon>Notodromas</taxon>
    </lineage>
</organism>
<feature type="region of interest" description="Disordered" evidence="7">
    <location>
        <begin position="1607"/>
        <end position="1626"/>
    </location>
</feature>
<evidence type="ECO:0000256" key="1">
    <source>
        <dbReference type="ARBA" id="ARBA00004141"/>
    </source>
</evidence>
<feature type="transmembrane region" description="Helical" evidence="8">
    <location>
        <begin position="1326"/>
        <end position="1345"/>
    </location>
</feature>
<feature type="transmembrane region" description="Helical" evidence="8">
    <location>
        <begin position="1197"/>
        <end position="1217"/>
    </location>
</feature>
<keyword evidence="4 8" id="KW-0472">Membrane</keyword>
<dbReference type="Gene3D" id="3.30.870.10">
    <property type="entry name" value="Endonuclease Chain A"/>
    <property type="match status" value="1"/>
</dbReference>
<feature type="compositionally biased region" description="Basic residues" evidence="7">
    <location>
        <begin position="1522"/>
        <end position="1531"/>
    </location>
</feature>
<feature type="active site" description="Nucleophile" evidence="5">
    <location>
        <position position="185"/>
    </location>
</feature>
<feature type="region of interest" description="Disordered" evidence="7">
    <location>
        <begin position="1"/>
        <end position="61"/>
    </location>
</feature>
<dbReference type="OrthoDB" id="301415at2759"/>
<feature type="region of interest" description="Disordered" evidence="7">
    <location>
        <begin position="432"/>
        <end position="454"/>
    </location>
</feature>
<evidence type="ECO:0000256" key="4">
    <source>
        <dbReference type="ARBA" id="ARBA00023136"/>
    </source>
</evidence>
<dbReference type="GO" id="GO:0006281">
    <property type="term" value="P:DNA repair"/>
    <property type="evidence" value="ECO:0007669"/>
    <property type="project" value="InterPro"/>
</dbReference>
<gene>
    <name evidence="11" type="ORF">NMOB1V02_LOCUS1321</name>
</gene>
<name>A0A7R9BDY5_9CRUS</name>
<proteinExistence type="predicted"/>
<dbReference type="GO" id="GO:0005886">
    <property type="term" value="C:plasma membrane"/>
    <property type="evidence" value="ECO:0007669"/>
    <property type="project" value="TreeGrafter"/>
</dbReference>
<accession>A0A7R9BDY5</accession>
<dbReference type="EMBL" id="OA882167">
    <property type="protein sequence ID" value="CAD7273432.1"/>
    <property type="molecule type" value="Genomic_DNA"/>
</dbReference>
<dbReference type="Pfam" id="PF25508">
    <property type="entry name" value="TRPM2"/>
    <property type="match status" value="1"/>
</dbReference>
<evidence type="ECO:0000259" key="10">
    <source>
        <dbReference type="Pfam" id="PF25508"/>
    </source>
</evidence>
<reference evidence="11" key="1">
    <citation type="submission" date="2020-11" db="EMBL/GenBank/DDBJ databases">
        <authorList>
            <person name="Tran Van P."/>
        </authorList>
    </citation>
    <scope>NUCLEOTIDE SEQUENCE</scope>
</reference>
<dbReference type="InterPro" id="IPR050927">
    <property type="entry name" value="TRPM"/>
</dbReference>
<evidence type="ECO:0000259" key="9">
    <source>
        <dbReference type="Pfam" id="PF00520"/>
    </source>
</evidence>
<feature type="binding site" evidence="6">
    <location>
        <position position="187"/>
    </location>
    <ligand>
        <name>substrate</name>
    </ligand>
</feature>
<dbReference type="InterPro" id="IPR005821">
    <property type="entry name" value="Ion_trans_dom"/>
</dbReference>
<feature type="transmembrane region" description="Helical" evidence="8">
    <location>
        <begin position="1279"/>
        <end position="1299"/>
    </location>
</feature>
<dbReference type="EMBL" id="CAJPEX010000130">
    <property type="protein sequence ID" value="CAG0913584.1"/>
    <property type="molecule type" value="Genomic_DNA"/>
</dbReference>
<dbReference type="GO" id="GO:0005261">
    <property type="term" value="F:monoatomic cation channel activity"/>
    <property type="evidence" value="ECO:0007669"/>
    <property type="project" value="TreeGrafter"/>
</dbReference>
<feature type="region of interest" description="Disordered" evidence="7">
    <location>
        <begin position="1509"/>
        <end position="1584"/>
    </location>
</feature>
<evidence type="ECO:0000256" key="3">
    <source>
        <dbReference type="ARBA" id="ARBA00022989"/>
    </source>
</evidence>
<evidence type="ECO:0000256" key="2">
    <source>
        <dbReference type="ARBA" id="ARBA00022692"/>
    </source>
</evidence>
<feature type="transmembrane region" description="Helical" evidence="8">
    <location>
        <begin position="1067"/>
        <end position="1086"/>
    </location>
</feature>
<dbReference type="PANTHER" id="PTHR13800">
    <property type="entry name" value="TRANSIENT RECEPTOR POTENTIAL CATION CHANNEL, SUBFAMILY M, MEMBER 6"/>
    <property type="match status" value="1"/>
</dbReference>
<feature type="compositionally biased region" description="Low complexity" evidence="7">
    <location>
        <begin position="1613"/>
        <end position="1623"/>
    </location>
</feature>
<dbReference type="PANTHER" id="PTHR13800:SF1">
    <property type="entry name" value="TRANSIENT RECEPTOR POTENTIAL CATION CHANNEL TRPM"/>
    <property type="match status" value="1"/>
</dbReference>
<dbReference type="GO" id="GO:0030001">
    <property type="term" value="P:metal ion transport"/>
    <property type="evidence" value="ECO:0007669"/>
    <property type="project" value="TreeGrafter"/>
</dbReference>
<evidence type="ECO:0000256" key="7">
    <source>
        <dbReference type="SAM" id="MobiDB-lite"/>
    </source>
</evidence>
<evidence type="ECO:0000313" key="12">
    <source>
        <dbReference type="Proteomes" id="UP000678499"/>
    </source>
</evidence>
<evidence type="ECO:0000256" key="8">
    <source>
        <dbReference type="SAM" id="Phobius"/>
    </source>
</evidence>
<evidence type="ECO:0000256" key="6">
    <source>
        <dbReference type="PIRSR" id="PIRSR610347-2"/>
    </source>
</evidence>
<keyword evidence="12" id="KW-1185">Reference proteome</keyword>
<dbReference type="Proteomes" id="UP000678499">
    <property type="component" value="Unassembled WGS sequence"/>
</dbReference>
<comment type="subcellular location">
    <subcellularLocation>
        <location evidence="1">Membrane</location>
        <topology evidence="1">Multi-pass membrane protein</topology>
    </subcellularLocation>
</comment>
<dbReference type="GO" id="GO:0008081">
    <property type="term" value="F:phosphoric diester hydrolase activity"/>
    <property type="evidence" value="ECO:0007669"/>
    <property type="project" value="InterPro"/>
</dbReference>
<evidence type="ECO:0000313" key="11">
    <source>
        <dbReference type="EMBL" id="CAD7273432.1"/>
    </source>
</evidence>
<dbReference type="Pfam" id="PF06087">
    <property type="entry name" value="Tyr-DNA_phospho"/>
    <property type="match status" value="1"/>
</dbReference>
<keyword evidence="3 8" id="KW-1133">Transmembrane helix</keyword>
<dbReference type="InterPro" id="IPR057366">
    <property type="entry name" value="TRPM-like"/>
</dbReference>
<feature type="domain" description="TRPM-like" evidence="10">
    <location>
        <begin position="568"/>
        <end position="832"/>
    </location>
</feature>
<evidence type="ECO:0000256" key="5">
    <source>
        <dbReference type="PIRSR" id="PIRSR610347-1"/>
    </source>
</evidence>
<keyword evidence="2 8" id="KW-0812">Transmembrane</keyword>
<dbReference type="SUPFAM" id="SSF56024">
    <property type="entry name" value="Phospholipase D/nuclease"/>
    <property type="match status" value="2"/>
</dbReference>